<organism evidence="1 2">
    <name type="scientific">Mycena chlorophos</name>
    <name type="common">Agaric fungus</name>
    <name type="synonym">Agaricus chlorophos</name>
    <dbReference type="NCBI Taxonomy" id="658473"/>
    <lineage>
        <taxon>Eukaryota</taxon>
        <taxon>Fungi</taxon>
        <taxon>Dikarya</taxon>
        <taxon>Basidiomycota</taxon>
        <taxon>Agaricomycotina</taxon>
        <taxon>Agaricomycetes</taxon>
        <taxon>Agaricomycetidae</taxon>
        <taxon>Agaricales</taxon>
        <taxon>Marasmiineae</taxon>
        <taxon>Mycenaceae</taxon>
        <taxon>Mycena</taxon>
    </lineage>
</organism>
<evidence type="ECO:0000313" key="1">
    <source>
        <dbReference type="EMBL" id="GAT46576.1"/>
    </source>
</evidence>
<accession>A0ABQ0L657</accession>
<sequence length="188" mass="21207">MPALEAFALHVSQLFSLADGIPFEAQGLRILRLTAPGVGFDGFEPNTTGKILREFPKLEELSLQVLGVFSETTLADLAPRRDSTELPLLPELRTLRLSSDALGDRLCRWTTLVDMLKARLDPRPDLRALGLKPLRIFEFTPPVTYAHEIDMNVVAGLRALARKRRWDIRAHEDCRVPDWDEIGLHDLC</sequence>
<dbReference type="Proteomes" id="UP000815677">
    <property type="component" value="Unassembled WGS sequence"/>
</dbReference>
<evidence type="ECO:0000313" key="2">
    <source>
        <dbReference type="Proteomes" id="UP000815677"/>
    </source>
</evidence>
<dbReference type="EMBL" id="DF842599">
    <property type="protein sequence ID" value="GAT46576.1"/>
    <property type="molecule type" value="Genomic_DNA"/>
</dbReference>
<protein>
    <submittedName>
        <fullName evidence="1">Uncharacterized protein</fullName>
    </submittedName>
</protein>
<gene>
    <name evidence="1" type="ORF">MCHLO_04085</name>
</gene>
<name>A0ABQ0L657_MYCCL</name>
<reference evidence="1" key="1">
    <citation type="submission" date="2014-09" db="EMBL/GenBank/DDBJ databases">
        <title>Genome sequence of the luminous mushroom Mycena chlorophos for searching fungal bioluminescence genes.</title>
        <authorList>
            <person name="Tanaka Y."/>
            <person name="Kasuga D."/>
            <person name="Oba Y."/>
            <person name="Hase S."/>
            <person name="Sato K."/>
            <person name="Oba Y."/>
            <person name="Sakakibara Y."/>
        </authorList>
    </citation>
    <scope>NUCLEOTIDE SEQUENCE</scope>
</reference>
<proteinExistence type="predicted"/>
<keyword evidence="2" id="KW-1185">Reference proteome</keyword>